<sequence>MTIKKESEFHILRVSGRGKGYVNKNIKKAAFFAAGLLIVQAGFTANPACAAYTDTSVYKIETPKEFSSKTEAVKAAEKLTKDTGWKAGTKESGKNGTTYELATGGIEGEAKTKDLLLQFGKATGLKGAYAPVGKQEPFVQAVSKEFSGETKAKELALQFEKETGLNASYASSGKQTPNVKIVSDPVKGESQTKSLLSRFEKETGLKGTYVPYGTGQNVVKLTSGEISGESKAKTLLSQFGKQTALKGSLETVKKQEVQYKVVTGAIQGEANAKNLLKQFEQQVKIKGSYEAAGRPEQLYNAVSGYFNGEKSAKNAAAQIKNGTGVSSSIERVKKTSYWVVTMKNVNGQQLNKIKAFFKKKTWRYTSSKAGTKQAAFRIVSSQVAAQSKAAAGVNFFKGKKVQASVQKSGTKTTSRYRIVSSETASQSQMKKGLDFFSKNGAPGTAVQTGKKIYSQYRLTSEAVFEQEKIAKALRFFQTNGIKAVSEKTGLVYSQYKLMSEAVIGQDKLNQALKFYSKKNIAGTIRQTGKYGYRQYKITASRITSKSSLDKGMNFFKKNAVSASYSTKTTSLYNVVINEQFTGKDRAEAAAGVLKKNYGWTANIVKIKDGPQMMTTDYGITLSQMIDKQMKVSPQTDAAAYVSLTYINTANQTVTADVLNVRSTPRVTSGNIIGQLEKGDKVNIISQENGWGKIRMNWRNASREEVEKYVNPDNFTQDSSAYFQFLKLSKTAGLNAAEVNAKILYNKGILAGKGQAFIDAARAYSINELYLISHSLLETGNGTSQLAKGTTFNGKKVYNMYGVGAYDSNPLYYGSKYAYEQGWFTPEAAIIGGAKFIGQTYIHNPAYKQDTLYKMRWSPNALHQYATDIGWASKQVSRMYSLYTLLDDYTLYYDVPVYR</sequence>
<evidence type="ECO:0000259" key="2">
    <source>
        <dbReference type="PROSITE" id="PS51781"/>
    </source>
</evidence>
<dbReference type="Gene3D" id="1.10.530.10">
    <property type="match status" value="1"/>
</dbReference>
<feature type="domain" description="SPOR" evidence="1">
    <location>
        <begin position="253"/>
        <end position="332"/>
    </location>
</feature>
<dbReference type="PROSITE" id="PS51781">
    <property type="entry name" value="SH3B"/>
    <property type="match status" value="1"/>
</dbReference>
<dbReference type="Proteomes" id="UP000288675">
    <property type="component" value="Chromosome"/>
</dbReference>
<name>A0AAJ3Z1Y4_9BACI</name>
<dbReference type="PROSITE" id="PS51724">
    <property type="entry name" value="SPOR"/>
    <property type="match status" value="1"/>
</dbReference>
<evidence type="ECO:0000259" key="1">
    <source>
        <dbReference type="PROSITE" id="PS51724"/>
    </source>
</evidence>
<dbReference type="SMART" id="SM00287">
    <property type="entry name" value="SH3b"/>
    <property type="match status" value="1"/>
</dbReference>
<reference evidence="3 4" key="1">
    <citation type="submission" date="2019-01" db="EMBL/GenBank/DDBJ databases">
        <title>Genome sequence of Bacillus glycinifermentans SRCM103574.</title>
        <authorList>
            <person name="Kong H.-J."/>
            <person name="Jeong S.-Y."/>
            <person name="Jeong D.-Y."/>
        </authorList>
    </citation>
    <scope>NUCLEOTIDE SEQUENCE [LARGE SCALE GENOMIC DNA]</scope>
    <source>
        <strain evidence="3 4">SRCM103574</strain>
    </source>
</reference>
<dbReference type="GO" id="GO:0042834">
    <property type="term" value="F:peptidoglycan binding"/>
    <property type="evidence" value="ECO:0007669"/>
    <property type="project" value="InterPro"/>
</dbReference>
<accession>A0AAJ3Z1Y4</accession>
<gene>
    <name evidence="3" type="ORF">EQZ20_21865</name>
</gene>
<dbReference type="InterPro" id="IPR003646">
    <property type="entry name" value="SH3-like_bac-type"/>
</dbReference>
<dbReference type="GO" id="GO:0004040">
    <property type="term" value="F:amidase activity"/>
    <property type="evidence" value="ECO:0007669"/>
    <property type="project" value="InterPro"/>
</dbReference>
<dbReference type="Pfam" id="PF01832">
    <property type="entry name" value="Glucosaminidase"/>
    <property type="match status" value="1"/>
</dbReference>
<feature type="domain" description="SH3b" evidence="2">
    <location>
        <begin position="648"/>
        <end position="718"/>
    </location>
</feature>
<dbReference type="EMBL" id="CP035232">
    <property type="protein sequence ID" value="QAT67263.1"/>
    <property type="molecule type" value="Genomic_DNA"/>
</dbReference>
<organism evidence="3 4">
    <name type="scientific">Bacillus glycinifermentans</name>
    <dbReference type="NCBI Taxonomy" id="1664069"/>
    <lineage>
        <taxon>Bacteria</taxon>
        <taxon>Bacillati</taxon>
        <taxon>Bacillota</taxon>
        <taxon>Bacilli</taxon>
        <taxon>Bacillales</taxon>
        <taxon>Bacillaceae</taxon>
        <taxon>Bacillus</taxon>
    </lineage>
</organism>
<dbReference type="Pfam" id="PF08239">
    <property type="entry name" value="SH3_3"/>
    <property type="match status" value="1"/>
</dbReference>
<dbReference type="InterPro" id="IPR007730">
    <property type="entry name" value="SPOR-like_dom"/>
</dbReference>
<dbReference type="Gene3D" id="2.30.30.40">
    <property type="entry name" value="SH3 Domains"/>
    <property type="match status" value="1"/>
</dbReference>
<evidence type="ECO:0000313" key="3">
    <source>
        <dbReference type="EMBL" id="QAT67263.1"/>
    </source>
</evidence>
<proteinExistence type="predicted"/>
<evidence type="ECO:0000313" key="4">
    <source>
        <dbReference type="Proteomes" id="UP000288675"/>
    </source>
</evidence>
<dbReference type="SMART" id="SM00047">
    <property type="entry name" value="LYZ2"/>
    <property type="match status" value="1"/>
</dbReference>
<protein>
    <submittedName>
        <fullName evidence="3">Beta-N-acetylglucosaminidase</fullName>
    </submittedName>
</protein>
<dbReference type="AlphaFoldDB" id="A0AAJ3Z1Y4"/>
<dbReference type="InterPro" id="IPR002901">
    <property type="entry name" value="MGlyc_endo_b_GlcNAc-like_dom"/>
</dbReference>